<keyword evidence="5" id="KW-0788">Thiol protease</keyword>
<dbReference type="Gene3D" id="3.90.1720.10">
    <property type="entry name" value="endopeptidase domain like (from Nostoc punctiforme)"/>
    <property type="match status" value="1"/>
</dbReference>
<dbReference type="InterPro" id="IPR038200">
    <property type="entry name" value="GW_dom_sf"/>
</dbReference>
<name>A0A242KXI7_ENTMU</name>
<dbReference type="GO" id="GO:0006508">
    <property type="term" value="P:proteolysis"/>
    <property type="evidence" value="ECO:0007669"/>
    <property type="project" value="UniProtKB-KW"/>
</dbReference>
<evidence type="ECO:0000256" key="1">
    <source>
        <dbReference type="ARBA" id="ARBA00007074"/>
    </source>
</evidence>
<dbReference type="PROSITE" id="PS51935">
    <property type="entry name" value="NLPC_P60"/>
    <property type="match status" value="1"/>
</dbReference>
<comment type="caution">
    <text evidence="8">The sequence shown here is derived from an EMBL/GenBank/DDBJ whole genome shotgun (WGS) entry which is preliminary data.</text>
</comment>
<dbReference type="Gene3D" id="2.30.30.170">
    <property type="match status" value="1"/>
</dbReference>
<evidence type="ECO:0000256" key="2">
    <source>
        <dbReference type="ARBA" id="ARBA00022670"/>
    </source>
</evidence>
<keyword evidence="4" id="KW-0378">Hydrolase</keyword>
<evidence type="ECO:0000259" key="7">
    <source>
        <dbReference type="PROSITE" id="PS51935"/>
    </source>
</evidence>
<proteinExistence type="inferred from homology"/>
<feature type="domain" description="NlpC/P60" evidence="7">
    <location>
        <begin position="76"/>
        <end position="200"/>
    </location>
</feature>
<dbReference type="InterPro" id="IPR000064">
    <property type="entry name" value="NLP_P60_dom"/>
</dbReference>
<dbReference type="InterPro" id="IPR025987">
    <property type="entry name" value="GW_dom"/>
</dbReference>
<organism evidence="8 9">
    <name type="scientific">Enterococcus mundtii</name>
    <dbReference type="NCBI Taxonomy" id="53346"/>
    <lineage>
        <taxon>Bacteria</taxon>
        <taxon>Bacillati</taxon>
        <taxon>Bacillota</taxon>
        <taxon>Bacilli</taxon>
        <taxon>Lactobacillales</taxon>
        <taxon>Enterococcaceae</taxon>
        <taxon>Enterococcus</taxon>
    </lineage>
</organism>
<dbReference type="RefSeq" id="WP_254905396.1">
    <property type="nucleotide sequence ID" value="NZ_NGMS01000001.1"/>
</dbReference>
<dbReference type="InterPro" id="IPR051794">
    <property type="entry name" value="PG_Endopeptidase_C40"/>
</dbReference>
<keyword evidence="2" id="KW-0645">Protease</keyword>
<evidence type="ECO:0000313" key="9">
    <source>
        <dbReference type="Proteomes" id="UP000195024"/>
    </source>
</evidence>
<dbReference type="Proteomes" id="UP000195024">
    <property type="component" value="Unassembled WGS sequence"/>
</dbReference>
<dbReference type="SUPFAM" id="SSF82057">
    <property type="entry name" value="Prokaryotic SH3-related domain"/>
    <property type="match status" value="1"/>
</dbReference>
<dbReference type="GO" id="GO:0008234">
    <property type="term" value="F:cysteine-type peptidase activity"/>
    <property type="evidence" value="ECO:0007669"/>
    <property type="project" value="UniProtKB-KW"/>
</dbReference>
<dbReference type="PANTHER" id="PTHR47359:SF3">
    <property type="entry name" value="NLP_P60 DOMAIN-CONTAINING PROTEIN-RELATED"/>
    <property type="match status" value="1"/>
</dbReference>
<dbReference type="InterPro" id="IPR038765">
    <property type="entry name" value="Papain-like_cys_pep_sf"/>
</dbReference>
<sequence>MKKCTKMKLLNILAVSVGFISFNSTIKANENEFLDEWVAEGQQALQAGFSEEHFKKIMSIPMFPSEEIIYSPVSMTTNQTKIVNKVREQLGKPYAWGASGPDSFDCGGLVKYVYKQAVNTELPMGTINQEKYGTEISLNSLLPGDLLFYGDRGNTYHVGIYIGNGQMIHAPKPGETVTVVNIQYFYPNFARRLLSTEEPAVQKTFTEVKKTVMVNEENKSIDTLPWGMKGYVKVSSSSSYKGKVVTITQDSGSYGYSPELKGWVDKKGIEEVTATNVQGIILNGGYSIDPVPWYSGIVHIGTTSNHLNEKVNVTAKKGSYYYVANLGWIDKKAFNPELQKAVDDTPNTNVTTTNKCVSTEINKKASVLGNNKSIDTLPWGMSGYVKVGSLNNHIGNSISLTQEAGSYVYSPELKGWIDKKGLLIQ</sequence>
<evidence type="ECO:0000313" key="8">
    <source>
        <dbReference type="EMBL" id="OTP26664.1"/>
    </source>
</evidence>
<dbReference type="AlphaFoldDB" id="A0A242KXI7"/>
<feature type="signal peptide" evidence="6">
    <location>
        <begin position="1"/>
        <end position="28"/>
    </location>
</feature>
<evidence type="ECO:0000256" key="5">
    <source>
        <dbReference type="ARBA" id="ARBA00022807"/>
    </source>
</evidence>
<gene>
    <name evidence="8" type="ORF">A5802_000380</name>
</gene>
<reference evidence="8 9" key="1">
    <citation type="submission" date="2017-05" db="EMBL/GenBank/DDBJ databases">
        <title>The Genome Sequence of Enterococcus mundtii 6B1_DIV0119.</title>
        <authorList>
            <consortium name="The Broad Institute Genomics Platform"/>
            <consortium name="The Broad Institute Genomic Center for Infectious Diseases"/>
            <person name="Earl A."/>
            <person name="Manson A."/>
            <person name="Schwartman J."/>
            <person name="Gilmore M."/>
            <person name="Abouelleil A."/>
            <person name="Cao P."/>
            <person name="Chapman S."/>
            <person name="Cusick C."/>
            <person name="Shea T."/>
            <person name="Young S."/>
            <person name="Neafsey D."/>
            <person name="Nusbaum C."/>
            <person name="Birren B."/>
        </authorList>
    </citation>
    <scope>NUCLEOTIDE SEQUENCE [LARGE SCALE GENOMIC DNA]</scope>
    <source>
        <strain evidence="8 9">6B1_DIV0119</strain>
    </source>
</reference>
<evidence type="ECO:0000256" key="3">
    <source>
        <dbReference type="ARBA" id="ARBA00022729"/>
    </source>
</evidence>
<protein>
    <recommendedName>
        <fullName evidence="7">NlpC/P60 domain-containing protein</fullName>
    </recommendedName>
</protein>
<keyword evidence="3 6" id="KW-0732">Signal</keyword>
<dbReference type="EMBL" id="NGMS01000001">
    <property type="protein sequence ID" value="OTP26664.1"/>
    <property type="molecule type" value="Genomic_DNA"/>
</dbReference>
<dbReference type="Pfam" id="PF13457">
    <property type="entry name" value="GW"/>
    <property type="match status" value="3"/>
</dbReference>
<feature type="chain" id="PRO_5012760550" description="NlpC/P60 domain-containing protein" evidence="6">
    <location>
        <begin position="29"/>
        <end position="425"/>
    </location>
</feature>
<dbReference type="SUPFAM" id="SSF54001">
    <property type="entry name" value="Cysteine proteinases"/>
    <property type="match status" value="1"/>
</dbReference>
<comment type="similarity">
    <text evidence="1">Belongs to the peptidase C40 family.</text>
</comment>
<evidence type="ECO:0000256" key="6">
    <source>
        <dbReference type="SAM" id="SignalP"/>
    </source>
</evidence>
<dbReference type="PANTHER" id="PTHR47359">
    <property type="entry name" value="PEPTIDOGLYCAN DL-ENDOPEPTIDASE CWLO"/>
    <property type="match status" value="1"/>
</dbReference>
<dbReference type="Pfam" id="PF00877">
    <property type="entry name" value="NLPC_P60"/>
    <property type="match status" value="1"/>
</dbReference>
<accession>A0A242KXI7</accession>
<evidence type="ECO:0000256" key="4">
    <source>
        <dbReference type="ARBA" id="ARBA00022801"/>
    </source>
</evidence>